<dbReference type="RefSeq" id="WP_345295388.1">
    <property type="nucleotide sequence ID" value="NZ_BAABJY010000002.1"/>
</dbReference>
<dbReference type="InterPro" id="IPR032710">
    <property type="entry name" value="NTF2-like_dom_sf"/>
</dbReference>
<dbReference type="Pfam" id="PF12680">
    <property type="entry name" value="SnoaL_2"/>
    <property type="match status" value="1"/>
</dbReference>
<gene>
    <name evidence="3" type="ORF">GCM10023332_20520</name>
</gene>
<evidence type="ECO:0000256" key="1">
    <source>
        <dbReference type="SAM" id="SignalP"/>
    </source>
</evidence>
<sequence>MHAGIRLGYALLLGVAWAAGPAGAVEPEASASDCFLTAFKAGDAEAVAACYAEDAVMWFPGGPMVKGREAIRDGFAGYLATVEIKDVRLDGMGQESMGDTRVAWGTYEIHFVDKATQVESVDRGRFVDVQKKIDGRWLYTVDHPSSEPAAPGE</sequence>
<dbReference type="Gene3D" id="3.10.450.50">
    <property type="match status" value="1"/>
</dbReference>
<reference evidence="4" key="1">
    <citation type="journal article" date="2019" name="Int. J. Syst. Evol. Microbiol.">
        <title>The Global Catalogue of Microorganisms (GCM) 10K type strain sequencing project: providing services to taxonomists for standard genome sequencing and annotation.</title>
        <authorList>
            <consortium name="The Broad Institute Genomics Platform"/>
            <consortium name="The Broad Institute Genome Sequencing Center for Infectious Disease"/>
            <person name="Wu L."/>
            <person name="Ma J."/>
        </authorList>
    </citation>
    <scope>NUCLEOTIDE SEQUENCE [LARGE SCALE GENOMIC DNA]</scope>
    <source>
        <strain evidence="4">JCM 18392</strain>
    </source>
</reference>
<name>A0ABP9E4B2_9GAMM</name>
<protein>
    <recommendedName>
        <fullName evidence="2">SnoaL-like domain-containing protein</fullName>
    </recommendedName>
</protein>
<dbReference type="SUPFAM" id="SSF54427">
    <property type="entry name" value="NTF2-like"/>
    <property type="match status" value="1"/>
</dbReference>
<evidence type="ECO:0000313" key="4">
    <source>
        <dbReference type="Proteomes" id="UP001501323"/>
    </source>
</evidence>
<feature type="chain" id="PRO_5046535207" description="SnoaL-like domain-containing protein" evidence="1">
    <location>
        <begin position="25"/>
        <end position="153"/>
    </location>
</feature>
<proteinExistence type="predicted"/>
<evidence type="ECO:0000313" key="3">
    <source>
        <dbReference type="EMBL" id="GAA4867964.1"/>
    </source>
</evidence>
<comment type="caution">
    <text evidence="3">The sequence shown here is derived from an EMBL/GenBank/DDBJ whole genome shotgun (WGS) entry which is preliminary data.</text>
</comment>
<dbReference type="NCBIfam" id="TIGR02246">
    <property type="entry name" value="SgcJ/EcaC family oxidoreductase"/>
    <property type="match status" value="1"/>
</dbReference>
<dbReference type="Proteomes" id="UP001501323">
    <property type="component" value="Unassembled WGS sequence"/>
</dbReference>
<keyword evidence="4" id="KW-1185">Reference proteome</keyword>
<dbReference type="InterPro" id="IPR037401">
    <property type="entry name" value="SnoaL-like"/>
</dbReference>
<feature type="signal peptide" evidence="1">
    <location>
        <begin position="1"/>
        <end position="24"/>
    </location>
</feature>
<evidence type="ECO:0000259" key="2">
    <source>
        <dbReference type="Pfam" id="PF12680"/>
    </source>
</evidence>
<dbReference type="InterPro" id="IPR011944">
    <property type="entry name" value="Steroid_delta5-4_isomerase"/>
</dbReference>
<keyword evidence="1" id="KW-0732">Signal</keyword>
<dbReference type="EMBL" id="BAABJY010000002">
    <property type="protein sequence ID" value="GAA4867964.1"/>
    <property type="molecule type" value="Genomic_DNA"/>
</dbReference>
<accession>A0ABP9E4B2</accession>
<organism evidence="3 4">
    <name type="scientific">Luteimonas vadosa</name>
    <dbReference type="NCBI Taxonomy" id="1165507"/>
    <lineage>
        <taxon>Bacteria</taxon>
        <taxon>Pseudomonadati</taxon>
        <taxon>Pseudomonadota</taxon>
        <taxon>Gammaproteobacteria</taxon>
        <taxon>Lysobacterales</taxon>
        <taxon>Lysobacteraceae</taxon>
        <taxon>Luteimonas</taxon>
    </lineage>
</organism>
<feature type="domain" description="SnoaL-like" evidence="2">
    <location>
        <begin position="35"/>
        <end position="137"/>
    </location>
</feature>